<dbReference type="OrthoDB" id="9808192at2"/>
<feature type="transmembrane region" description="Helical" evidence="1">
    <location>
        <begin position="36"/>
        <end position="57"/>
    </location>
</feature>
<keyword evidence="4" id="KW-1185">Reference proteome</keyword>
<feature type="transmembrane region" description="Helical" evidence="1">
    <location>
        <begin position="114"/>
        <end position="130"/>
    </location>
</feature>
<dbReference type="AlphaFoldDB" id="A0A2S5JHN7"/>
<feature type="transmembrane region" description="Helical" evidence="1">
    <location>
        <begin position="172"/>
        <end position="191"/>
    </location>
</feature>
<evidence type="ECO:0000313" key="3">
    <source>
        <dbReference type="EMBL" id="PPB80805.1"/>
    </source>
</evidence>
<keyword evidence="1" id="KW-0472">Membrane</keyword>
<feature type="signal peptide" evidence="2">
    <location>
        <begin position="1"/>
        <end position="20"/>
    </location>
</feature>
<dbReference type="RefSeq" id="WP_146065143.1">
    <property type="nucleotide sequence ID" value="NZ_PRDS01000004.1"/>
</dbReference>
<evidence type="ECO:0000313" key="4">
    <source>
        <dbReference type="Proteomes" id="UP000239736"/>
    </source>
</evidence>
<evidence type="ECO:0000256" key="2">
    <source>
        <dbReference type="SAM" id="SignalP"/>
    </source>
</evidence>
<organism evidence="3 4">
    <name type="scientific">Albidovulum inexpectatum</name>
    <dbReference type="NCBI Taxonomy" id="196587"/>
    <lineage>
        <taxon>Bacteria</taxon>
        <taxon>Pseudomonadati</taxon>
        <taxon>Pseudomonadota</taxon>
        <taxon>Alphaproteobacteria</taxon>
        <taxon>Rhodobacterales</taxon>
        <taxon>Paracoccaceae</taxon>
        <taxon>Albidovulum</taxon>
    </lineage>
</organism>
<protein>
    <submittedName>
        <fullName evidence="3">Urease accessory protein</fullName>
    </submittedName>
</protein>
<sequence length="192" mass="18833">MNLRAVGSVIPLALAGPAWAHAGLHHDQSSLVAGLLHPIGGTDHLLAMIAIGLWAAISGGRTMLALPASFLASMTAGFGLALAGVAPPMVEPAILGSLMVLGTLVALSVRLPDAYACALVAPMGLAHGIAHANELGGSSAPVFLVGFIVTTALLHLVGLIAGAVLARPGATLATRATGGIVCILGGSLIIAG</sequence>
<keyword evidence="1" id="KW-1133">Transmembrane helix</keyword>
<keyword evidence="2" id="KW-0732">Signal</keyword>
<feature type="transmembrane region" description="Helical" evidence="1">
    <location>
        <begin position="142"/>
        <end position="165"/>
    </location>
</feature>
<reference evidence="3 4" key="1">
    <citation type="submission" date="2018-01" db="EMBL/GenBank/DDBJ databases">
        <title>Genomic Encyclopedia of Archaeal and Bacterial Type Strains, Phase II (KMG-II): from individual species to whole genera.</title>
        <authorList>
            <person name="Goeker M."/>
        </authorList>
    </citation>
    <scope>NUCLEOTIDE SEQUENCE [LARGE SCALE GENOMIC DNA]</scope>
    <source>
        <strain evidence="3 4">DSM 12048</strain>
    </source>
</reference>
<dbReference type="PIRSF" id="PIRSF016919">
    <property type="entry name" value="HupE_UreJ"/>
    <property type="match status" value="1"/>
</dbReference>
<dbReference type="Pfam" id="PF04955">
    <property type="entry name" value="HupE_UreJ"/>
    <property type="match status" value="1"/>
</dbReference>
<dbReference type="InterPro" id="IPR007038">
    <property type="entry name" value="HupE_UreJ"/>
</dbReference>
<gene>
    <name evidence="3" type="ORF">LV82_01537</name>
</gene>
<keyword evidence="1" id="KW-0812">Transmembrane</keyword>
<accession>A0A2S5JHN7</accession>
<feature type="transmembrane region" description="Helical" evidence="1">
    <location>
        <begin position="89"/>
        <end position="107"/>
    </location>
</feature>
<dbReference type="Proteomes" id="UP000239736">
    <property type="component" value="Unassembled WGS sequence"/>
</dbReference>
<feature type="transmembrane region" description="Helical" evidence="1">
    <location>
        <begin position="64"/>
        <end position="83"/>
    </location>
</feature>
<proteinExistence type="predicted"/>
<evidence type="ECO:0000256" key="1">
    <source>
        <dbReference type="SAM" id="Phobius"/>
    </source>
</evidence>
<comment type="caution">
    <text evidence="3">The sequence shown here is derived from an EMBL/GenBank/DDBJ whole genome shotgun (WGS) entry which is preliminary data.</text>
</comment>
<feature type="chain" id="PRO_5015585197" evidence="2">
    <location>
        <begin position="21"/>
        <end position="192"/>
    </location>
</feature>
<name>A0A2S5JHN7_9RHOB</name>
<dbReference type="EMBL" id="PRDS01000004">
    <property type="protein sequence ID" value="PPB80805.1"/>
    <property type="molecule type" value="Genomic_DNA"/>
</dbReference>